<feature type="domain" description="EAL" evidence="4">
    <location>
        <begin position="449"/>
        <end position="703"/>
    </location>
</feature>
<dbReference type="GO" id="GO:0000160">
    <property type="term" value="P:phosphorelay signal transduction system"/>
    <property type="evidence" value="ECO:0007669"/>
    <property type="project" value="InterPro"/>
</dbReference>
<dbReference type="Gene3D" id="3.20.20.450">
    <property type="entry name" value="EAL domain"/>
    <property type="match status" value="1"/>
</dbReference>
<dbReference type="InterPro" id="IPR052155">
    <property type="entry name" value="Biofilm_reg_signaling"/>
</dbReference>
<dbReference type="InterPro" id="IPR043128">
    <property type="entry name" value="Rev_trsase/Diguanyl_cyclase"/>
</dbReference>
<feature type="domain" description="GGDEF" evidence="5">
    <location>
        <begin position="296"/>
        <end position="440"/>
    </location>
</feature>
<dbReference type="InterPro" id="IPR013655">
    <property type="entry name" value="PAS_fold_3"/>
</dbReference>
<dbReference type="InterPro" id="IPR001610">
    <property type="entry name" value="PAC"/>
</dbReference>
<dbReference type="Gene3D" id="2.10.70.100">
    <property type="match status" value="1"/>
</dbReference>
<dbReference type="SMART" id="SM00052">
    <property type="entry name" value="EAL"/>
    <property type="match status" value="1"/>
</dbReference>
<dbReference type="SUPFAM" id="SSF55073">
    <property type="entry name" value="Nucleotide cyclase"/>
    <property type="match status" value="1"/>
</dbReference>
<dbReference type="OrthoDB" id="9762141at2"/>
<dbReference type="NCBIfam" id="TIGR00254">
    <property type="entry name" value="GGDEF"/>
    <property type="match status" value="1"/>
</dbReference>
<dbReference type="SUPFAM" id="SSF55785">
    <property type="entry name" value="PYP-like sensor domain (PAS domain)"/>
    <property type="match status" value="1"/>
</dbReference>
<dbReference type="InterPro" id="IPR029787">
    <property type="entry name" value="Nucleotide_cyclase"/>
</dbReference>
<evidence type="ECO:0000259" key="3">
    <source>
        <dbReference type="PROSITE" id="PS50113"/>
    </source>
</evidence>
<dbReference type="InterPro" id="IPR000160">
    <property type="entry name" value="GGDEF_dom"/>
</dbReference>
<dbReference type="NCBIfam" id="TIGR00229">
    <property type="entry name" value="sensory_box"/>
    <property type="match status" value="1"/>
</dbReference>
<dbReference type="Pfam" id="PF08447">
    <property type="entry name" value="PAS_3"/>
    <property type="match status" value="1"/>
</dbReference>
<dbReference type="SUPFAM" id="SSF52172">
    <property type="entry name" value="CheY-like"/>
    <property type="match status" value="1"/>
</dbReference>
<reference evidence="6 7" key="1">
    <citation type="submission" date="2015-10" db="EMBL/GenBank/DDBJ databases">
        <authorList>
            <person name="Gilbert D.G."/>
        </authorList>
    </citation>
    <scope>NUCLEOTIDE SEQUENCE [LARGE SCALE GENOMIC DNA]</scope>
    <source>
        <strain evidence="6">COMA1</strain>
    </source>
</reference>
<dbReference type="FunFam" id="3.20.20.450:FF:000001">
    <property type="entry name" value="Cyclic di-GMP phosphodiesterase yahA"/>
    <property type="match status" value="1"/>
</dbReference>
<dbReference type="CDD" id="cd00156">
    <property type="entry name" value="REC"/>
    <property type="match status" value="1"/>
</dbReference>
<dbReference type="Gene3D" id="3.40.50.2300">
    <property type="match status" value="1"/>
</dbReference>
<dbReference type="SMART" id="SM00267">
    <property type="entry name" value="GGDEF"/>
    <property type="match status" value="1"/>
</dbReference>
<evidence type="ECO:0000259" key="5">
    <source>
        <dbReference type="PROSITE" id="PS50887"/>
    </source>
</evidence>
<dbReference type="CDD" id="cd01949">
    <property type="entry name" value="GGDEF"/>
    <property type="match status" value="1"/>
</dbReference>
<keyword evidence="1" id="KW-0597">Phosphoprotein</keyword>
<dbReference type="STRING" id="1742972.COMA1_70056"/>
<dbReference type="Pfam" id="PF00990">
    <property type="entry name" value="GGDEF"/>
    <property type="match status" value="1"/>
</dbReference>
<dbReference type="EMBL" id="CZQA01000013">
    <property type="protein sequence ID" value="CUS39151.1"/>
    <property type="molecule type" value="Genomic_DNA"/>
</dbReference>
<feature type="modified residue" description="4-aspartylphosphate" evidence="1">
    <location>
        <position position="60"/>
    </location>
</feature>
<organism evidence="6 7">
    <name type="scientific">Candidatus Nitrospira nitrosa</name>
    <dbReference type="NCBI Taxonomy" id="1742972"/>
    <lineage>
        <taxon>Bacteria</taxon>
        <taxon>Pseudomonadati</taxon>
        <taxon>Nitrospirota</taxon>
        <taxon>Nitrospiria</taxon>
        <taxon>Nitrospirales</taxon>
        <taxon>Nitrospiraceae</taxon>
        <taxon>Nitrospira</taxon>
    </lineage>
</organism>
<gene>
    <name evidence="6" type="ORF">COMA1_70056</name>
</gene>
<dbReference type="InterPro" id="IPR035919">
    <property type="entry name" value="EAL_sf"/>
</dbReference>
<keyword evidence="7" id="KW-1185">Reference proteome</keyword>
<name>A0A0S4LPG7_9BACT</name>
<dbReference type="AlphaFoldDB" id="A0A0S4LPG7"/>
<dbReference type="InterPro" id="IPR035965">
    <property type="entry name" value="PAS-like_dom_sf"/>
</dbReference>
<dbReference type="PANTHER" id="PTHR44757">
    <property type="entry name" value="DIGUANYLATE CYCLASE DGCP"/>
    <property type="match status" value="1"/>
</dbReference>
<evidence type="ECO:0000256" key="1">
    <source>
        <dbReference type="PROSITE-ProRule" id="PRU00169"/>
    </source>
</evidence>
<evidence type="ECO:0000313" key="6">
    <source>
        <dbReference type="EMBL" id="CUS39151.1"/>
    </source>
</evidence>
<dbReference type="InterPro" id="IPR000700">
    <property type="entry name" value="PAS-assoc_C"/>
</dbReference>
<sequence length="720" mass="79262">MTSSIQPSLPLALIVDDDATFRMLSRMSLEQGDLRVEDASSGEAAVAFVSSTMPDIIILDLQMPGMNGFAVCEHIRRLPHGTFVPILIMTGLDDVDSIAQAYERGATDFIVKPCHGLMLSQRVRYMLRASHTMGALRTSESQLAQAQRIARLGGWEWDPANDRMDLSEAACRILGAQPGTIDSTHSTYLACVHDEDRELVSQALHRTIADGTGVDMDHRLIPRDGVNRVVHLLGEVMTDSSAQARRLIGTVQDVTDARAAEMKIYFMANYDSLTHLPNRTLFLHRVGQVLTSGTGSRGAVFVISLDRYHRICDLHGAQSGDDFIREVATRLQQVLAANITVAHPPGADPSILARLNDGQFTLFLANLAVPEDAARVAQNCLEALRIPFQIKSASVVLSANIGIAIPGSDGTEAEQILRNAGTAAQSAARNGSNGYQFYSHTMNVSIAARVNLEQDLRTAVSENQFILHYQPQVDILSEKVIGFEALIRWQHPTRGLISPAEFIPVAEEEELMIQMGEWVIKSVAQQQRIWHKNGLAPTTVAINLSGLHFRQPNLASRVKSLVYTEGGNPQDIELELTESVLMRDAASTTTLLQELKASGFRLAIDDFGTGYSSLAYLEQFPIDTLKIDQAFIKDLKLGKEDSPITRAIVGMGRALKLHIVAEGVETHDQLAYLRLQGCDAYQGYLFSKPVPAQQLQYLLRDRFSDEGSRTRDRSRTRLAS</sequence>
<dbReference type="InterPro" id="IPR011006">
    <property type="entry name" value="CheY-like_superfamily"/>
</dbReference>
<feature type="domain" description="Response regulatory" evidence="2">
    <location>
        <begin position="11"/>
        <end position="127"/>
    </location>
</feature>
<dbReference type="RefSeq" id="WP_090751095.1">
    <property type="nucleotide sequence ID" value="NZ_CZQA01000013.1"/>
</dbReference>
<feature type="domain" description="PAC" evidence="3">
    <location>
        <begin position="214"/>
        <end position="266"/>
    </location>
</feature>
<dbReference type="PROSITE" id="PS50887">
    <property type="entry name" value="GGDEF"/>
    <property type="match status" value="1"/>
</dbReference>
<evidence type="ECO:0000313" key="7">
    <source>
        <dbReference type="Proteomes" id="UP000199032"/>
    </source>
</evidence>
<proteinExistence type="predicted"/>
<dbReference type="CDD" id="cd00130">
    <property type="entry name" value="PAS"/>
    <property type="match status" value="1"/>
</dbReference>
<dbReference type="InterPro" id="IPR001633">
    <property type="entry name" value="EAL_dom"/>
</dbReference>
<dbReference type="Pfam" id="PF00072">
    <property type="entry name" value="Response_reg"/>
    <property type="match status" value="1"/>
</dbReference>
<dbReference type="Pfam" id="PF00563">
    <property type="entry name" value="EAL"/>
    <property type="match status" value="1"/>
</dbReference>
<dbReference type="PROSITE" id="PS50113">
    <property type="entry name" value="PAC"/>
    <property type="match status" value="1"/>
</dbReference>
<dbReference type="Proteomes" id="UP000199032">
    <property type="component" value="Unassembled WGS sequence"/>
</dbReference>
<dbReference type="Gene3D" id="3.30.70.270">
    <property type="match status" value="1"/>
</dbReference>
<dbReference type="InterPro" id="IPR000014">
    <property type="entry name" value="PAS"/>
</dbReference>
<dbReference type="PROSITE" id="PS50883">
    <property type="entry name" value="EAL"/>
    <property type="match status" value="1"/>
</dbReference>
<dbReference type="CDD" id="cd01948">
    <property type="entry name" value="EAL"/>
    <property type="match status" value="1"/>
</dbReference>
<evidence type="ECO:0000259" key="2">
    <source>
        <dbReference type="PROSITE" id="PS50110"/>
    </source>
</evidence>
<dbReference type="SUPFAM" id="SSF141868">
    <property type="entry name" value="EAL domain-like"/>
    <property type="match status" value="1"/>
</dbReference>
<dbReference type="SMART" id="SM00448">
    <property type="entry name" value="REC"/>
    <property type="match status" value="1"/>
</dbReference>
<dbReference type="PANTHER" id="PTHR44757:SF2">
    <property type="entry name" value="BIOFILM ARCHITECTURE MAINTENANCE PROTEIN MBAA"/>
    <property type="match status" value="1"/>
</dbReference>
<dbReference type="PROSITE" id="PS50110">
    <property type="entry name" value="RESPONSE_REGULATORY"/>
    <property type="match status" value="1"/>
</dbReference>
<protein>
    <submittedName>
        <fullName evidence="6">Sensory response regulator with diguanylate cyclase domain</fullName>
    </submittedName>
</protein>
<dbReference type="SMART" id="SM00086">
    <property type="entry name" value="PAC"/>
    <property type="match status" value="1"/>
</dbReference>
<accession>A0A0S4LPG7</accession>
<dbReference type="Gene3D" id="3.30.450.20">
    <property type="entry name" value="PAS domain"/>
    <property type="match status" value="1"/>
</dbReference>
<evidence type="ECO:0000259" key="4">
    <source>
        <dbReference type="PROSITE" id="PS50883"/>
    </source>
</evidence>
<dbReference type="InterPro" id="IPR001789">
    <property type="entry name" value="Sig_transdc_resp-reg_receiver"/>
</dbReference>